<feature type="transmembrane region" description="Helical" evidence="8">
    <location>
        <begin position="156"/>
        <end position="172"/>
    </location>
</feature>
<dbReference type="RefSeq" id="WP_109668252.1">
    <property type="nucleotide sequence ID" value="NZ_QGGW01000005.1"/>
</dbReference>
<evidence type="ECO:0000256" key="4">
    <source>
        <dbReference type="ARBA" id="ARBA00022475"/>
    </source>
</evidence>
<dbReference type="InterPro" id="IPR038770">
    <property type="entry name" value="Na+/solute_symporter_sf"/>
</dbReference>
<keyword evidence="7 8" id="KW-0472">Membrane</keyword>
<evidence type="ECO:0000256" key="8">
    <source>
        <dbReference type="SAM" id="Phobius"/>
    </source>
</evidence>
<evidence type="ECO:0000256" key="2">
    <source>
        <dbReference type="ARBA" id="ARBA00010145"/>
    </source>
</evidence>
<feature type="transmembrane region" description="Helical" evidence="8">
    <location>
        <begin position="66"/>
        <end position="88"/>
    </location>
</feature>
<evidence type="ECO:0000256" key="3">
    <source>
        <dbReference type="ARBA" id="ARBA00022448"/>
    </source>
</evidence>
<feature type="transmembrane region" description="Helical" evidence="8">
    <location>
        <begin position="184"/>
        <end position="202"/>
    </location>
</feature>
<dbReference type="GO" id="GO:0005886">
    <property type="term" value="C:plasma membrane"/>
    <property type="evidence" value="ECO:0007669"/>
    <property type="project" value="UniProtKB-SubCell"/>
</dbReference>
<dbReference type="GO" id="GO:0055085">
    <property type="term" value="P:transmembrane transport"/>
    <property type="evidence" value="ECO:0007669"/>
    <property type="project" value="InterPro"/>
</dbReference>
<protein>
    <recommendedName>
        <fullName evidence="11">Auxin efflux carrier</fullName>
    </recommendedName>
</protein>
<sequence>MDIILTVMGVVAPVLVLASTGFVWARAGYEYPTEFVTRICMTLAVPCLIFTALMRTEIEPAALTALSLAALAAYAVVIALSWALVAALRLDRAAYVAPLAFGNTGNLGLPLALFAFGETGLGLAVVVFAVMAVLTFTIGLWLVAGGASPGRVLREPMLWATLLGGLFLSMGWQTPEWLTRSLSLAGQMAIPLMLITLGVAVARLRPGRVGRAVWLSGAKLALGITAGVVAGRAFGLEPMAFGVLVLQLATPVAVTSYLLAERYRADADAVAGLVMVSTLMAIVALPITLAFLV</sequence>
<name>A0A316GY57_9RHOB</name>
<proteinExistence type="inferred from homology"/>
<accession>A0A316GY57</accession>
<feature type="transmembrane region" description="Helical" evidence="8">
    <location>
        <begin position="272"/>
        <end position="292"/>
    </location>
</feature>
<dbReference type="Gene3D" id="1.20.1530.20">
    <property type="match status" value="1"/>
</dbReference>
<dbReference type="Pfam" id="PF03547">
    <property type="entry name" value="Mem_trans"/>
    <property type="match status" value="2"/>
</dbReference>
<feature type="transmembrane region" description="Helical" evidence="8">
    <location>
        <begin position="240"/>
        <end position="260"/>
    </location>
</feature>
<evidence type="ECO:0008006" key="11">
    <source>
        <dbReference type="Google" id="ProtNLM"/>
    </source>
</evidence>
<dbReference type="PANTHER" id="PTHR36838:SF1">
    <property type="entry name" value="SLR1864 PROTEIN"/>
    <property type="match status" value="1"/>
</dbReference>
<dbReference type="Proteomes" id="UP000245708">
    <property type="component" value="Unassembled WGS sequence"/>
</dbReference>
<keyword evidence="5 8" id="KW-0812">Transmembrane</keyword>
<keyword evidence="6 8" id="KW-1133">Transmembrane helix</keyword>
<evidence type="ECO:0000256" key="6">
    <source>
        <dbReference type="ARBA" id="ARBA00022989"/>
    </source>
</evidence>
<feature type="transmembrane region" description="Helical" evidence="8">
    <location>
        <begin position="95"/>
        <end position="116"/>
    </location>
</feature>
<dbReference type="OrthoDB" id="3238001at2"/>
<evidence type="ECO:0000256" key="5">
    <source>
        <dbReference type="ARBA" id="ARBA00022692"/>
    </source>
</evidence>
<evidence type="ECO:0000256" key="1">
    <source>
        <dbReference type="ARBA" id="ARBA00004651"/>
    </source>
</evidence>
<comment type="subcellular location">
    <subcellularLocation>
        <location evidence="1">Cell membrane</location>
        <topology evidence="1">Multi-pass membrane protein</topology>
    </subcellularLocation>
</comment>
<keyword evidence="3" id="KW-0813">Transport</keyword>
<evidence type="ECO:0000256" key="7">
    <source>
        <dbReference type="ARBA" id="ARBA00023136"/>
    </source>
</evidence>
<comment type="caution">
    <text evidence="9">The sequence shown here is derived from an EMBL/GenBank/DDBJ whole genome shotgun (WGS) entry which is preliminary data.</text>
</comment>
<feature type="transmembrane region" description="Helical" evidence="8">
    <location>
        <begin position="214"/>
        <end position="234"/>
    </location>
</feature>
<dbReference type="AlphaFoldDB" id="A0A316GY57"/>
<dbReference type="PANTHER" id="PTHR36838">
    <property type="entry name" value="AUXIN EFFLUX CARRIER FAMILY PROTEIN"/>
    <property type="match status" value="1"/>
</dbReference>
<evidence type="ECO:0000313" key="9">
    <source>
        <dbReference type="EMBL" id="PWK60035.1"/>
    </source>
</evidence>
<reference evidence="9 10" key="1">
    <citation type="submission" date="2018-05" db="EMBL/GenBank/DDBJ databases">
        <title>Genomic Encyclopedia of Type Strains, Phase IV (KMG-IV): sequencing the most valuable type-strain genomes for metagenomic binning, comparative biology and taxonomic classification.</title>
        <authorList>
            <person name="Goeker M."/>
        </authorList>
    </citation>
    <scope>NUCLEOTIDE SEQUENCE [LARGE SCALE GENOMIC DNA]</scope>
    <source>
        <strain evidence="9 10">DSM 16097</strain>
    </source>
</reference>
<evidence type="ECO:0000313" key="10">
    <source>
        <dbReference type="Proteomes" id="UP000245708"/>
    </source>
</evidence>
<comment type="similarity">
    <text evidence="2">Belongs to the auxin efflux carrier (TC 2.A.69) family.</text>
</comment>
<gene>
    <name evidence="9" type="ORF">C7455_10518</name>
</gene>
<feature type="transmembrane region" description="Helical" evidence="8">
    <location>
        <begin position="122"/>
        <end position="144"/>
    </location>
</feature>
<feature type="transmembrane region" description="Helical" evidence="8">
    <location>
        <begin position="6"/>
        <end position="24"/>
    </location>
</feature>
<keyword evidence="4" id="KW-1003">Cell membrane</keyword>
<dbReference type="InterPro" id="IPR004776">
    <property type="entry name" value="Mem_transp_PIN-like"/>
</dbReference>
<organism evidence="9 10">
    <name type="scientific">Roseicyclus mahoneyensis</name>
    <dbReference type="NCBI Taxonomy" id="164332"/>
    <lineage>
        <taxon>Bacteria</taxon>
        <taxon>Pseudomonadati</taxon>
        <taxon>Pseudomonadota</taxon>
        <taxon>Alphaproteobacteria</taxon>
        <taxon>Rhodobacterales</taxon>
        <taxon>Roseobacteraceae</taxon>
        <taxon>Roseicyclus</taxon>
    </lineage>
</organism>
<dbReference type="EMBL" id="QGGW01000005">
    <property type="protein sequence ID" value="PWK60035.1"/>
    <property type="molecule type" value="Genomic_DNA"/>
</dbReference>
<keyword evidence="10" id="KW-1185">Reference proteome</keyword>
<feature type="transmembrane region" description="Helical" evidence="8">
    <location>
        <begin position="36"/>
        <end position="54"/>
    </location>
</feature>